<sequence>MQQRLIEAPVEILAAVMGHPRGWDTILDSMAEHSELGPRSILALAAFKLDHPEADTSAVLSRQRADRLGGKIKEHPVGFEILVPFAKRDGEELTLDCELVPETVYPASAYTGLTSCPGAAPIRVVEGDTVALDAVTKAAEDIDLEGMDPMASHVTLRRYGIDDGLEIRVPMEDTELLLVRIERVCTQVRGATNRIDRALRRAGFEHKPRTRASQNSPVERGQSATMTTKRLKSMLASFDAGARGASNNARKGA</sequence>
<evidence type="ECO:0000256" key="1">
    <source>
        <dbReference type="SAM" id="MobiDB-lite"/>
    </source>
</evidence>
<proteinExistence type="predicted"/>
<feature type="region of interest" description="Disordered" evidence="1">
    <location>
        <begin position="203"/>
        <end position="253"/>
    </location>
</feature>
<dbReference type="AlphaFoldDB" id="A0A6N3D4Q0"/>
<accession>A0A6N3D4Q0</accession>
<protein>
    <submittedName>
        <fullName evidence="2">Uncharacterized protein</fullName>
    </submittedName>
</protein>
<name>A0A6N3D4Q0_9ACTN</name>
<dbReference type="EMBL" id="CACRTW010000032">
    <property type="protein sequence ID" value="VYU21751.1"/>
    <property type="molecule type" value="Genomic_DNA"/>
</dbReference>
<feature type="compositionally biased region" description="Polar residues" evidence="1">
    <location>
        <begin position="211"/>
        <end position="228"/>
    </location>
</feature>
<evidence type="ECO:0000313" key="2">
    <source>
        <dbReference type="EMBL" id="VYU21751.1"/>
    </source>
</evidence>
<organism evidence="2">
    <name type="scientific">Collinsella aerofaciens</name>
    <dbReference type="NCBI Taxonomy" id="74426"/>
    <lineage>
        <taxon>Bacteria</taxon>
        <taxon>Bacillati</taxon>
        <taxon>Actinomycetota</taxon>
        <taxon>Coriobacteriia</taxon>
        <taxon>Coriobacteriales</taxon>
        <taxon>Coriobacteriaceae</taxon>
        <taxon>Collinsella</taxon>
    </lineage>
</organism>
<dbReference type="RefSeq" id="WP_156600132.1">
    <property type="nucleotide sequence ID" value="NZ_CACRTW010000032.1"/>
</dbReference>
<gene>
    <name evidence="2" type="ORF">CALFYP39_01722</name>
</gene>
<reference evidence="2" key="1">
    <citation type="submission" date="2019-11" db="EMBL/GenBank/DDBJ databases">
        <authorList>
            <person name="Feng L."/>
        </authorList>
    </citation>
    <scope>NUCLEOTIDE SEQUENCE</scope>
    <source>
        <strain evidence="2">CaerofaciensLFYP39</strain>
    </source>
</reference>